<dbReference type="GO" id="GO:0005829">
    <property type="term" value="C:cytosol"/>
    <property type="evidence" value="ECO:0007669"/>
    <property type="project" value="TreeGrafter"/>
</dbReference>
<dbReference type="Gene3D" id="3.90.1170.30">
    <property type="entry name" value="Pyrimidine nucleoside phosphorylase-like, C-terminal domain"/>
    <property type="match status" value="1"/>
</dbReference>
<dbReference type="NCBIfam" id="NF004490">
    <property type="entry name" value="PRK05820.1"/>
    <property type="match status" value="1"/>
</dbReference>
<protein>
    <recommendedName>
        <fullName evidence="5">Thymidine phosphorylase</fullName>
        <shortName evidence="5">TP</shortName>
        <ecNumber evidence="5">2.4.2.4</ecNumber>
    </recommendedName>
    <alternativeName>
        <fullName evidence="5">TdRPase</fullName>
    </alternativeName>
</protein>
<comment type="similarity">
    <text evidence="1 5">Belongs to the thymidine/pyrimidine-nucleoside phosphorylase family.</text>
</comment>
<evidence type="ECO:0000313" key="8">
    <source>
        <dbReference type="Proteomes" id="UP000678499"/>
    </source>
</evidence>
<organism evidence="7">
    <name type="scientific">Notodromas monacha</name>
    <dbReference type="NCBI Taxonomy" id="399045"/>
    <lineage>
        <taxon>Eukaryota</taxon>
        <taxon>Metazoa</taxon>
        <taxon>Ecdysozoa</taxon>
        <taxon>Arthropoda</taxon>
        <taxon>Crustacea</taxon>
        <taxon>Oligostraca</taxon>
        <taxon>Ostracoda</taxon>
        <taxon>Podocopa</taxon>
        <taxon>Podocopida</taxon>
        <taxon>Cypridocopina</taxon>
        <taxon>Cypridoidea</taxon>
        <taxon>Cyprididae</taxon>
        <taxon>Notodromas</taxon>
    </lineage>
</organism>
<evidence type="ECO:0000256" key="1">
    <source>
        <dbReference type="ARBA" id="ARBA00006915"/>
    </source>
</evidence>
<dbReference type="SMART" id="SM00941">
    <property type="entry name" value="PYNP_C"/>
    <property type="match status" value="1"/>
</dbReference>
<dbReference type="SUPFAM" id="SSF54680">
    <property type="entry name" value="Pyrimidine nucleoside phosphorylase C-terminal domain"/>
    <property type="match status" value="1"/>
</dbReference>
<comment type="subunit">
    <text evidence="2 5">Homodimer.</text>
</comment>
<dbReference type="SUPFAM" id="SSF47648">
    <property type="entry name" value="Nucleoside phosphorylase/phosphoribosyltransferase N-terminal domain"/>
    <property type="match status" value="1"/>
</dbReference>
<comment type="function">
    <text evidence="5">Catalyzes the reversible phosphorolysis of thymidine. The produced molecules are then utilized as carbon and energy sources or in the rescue of pyrimidine bases for nucleotide synthesis.</text>
</comment>
<dbReference type="InterPro" id="IPR018090">
    <property type="entry name" value="Pyrmidine_PPas_bac/euk"/>
</dbReference>
<dbReference type="GO" id="GO:0009032">
    <property type="term" value="F:thymidine phosphorylase activity"/>
    <property type="evidence" value="ECO:0007669"/>
    <property type="project" value="UniProtKB-UniRule"/>
</dbReference>
<dbReference type="EMBL" id="CAJPEX010000064">
    <property type="protein sequence ID" value="CAG0912940.1"/>
    <property type="molecule type" value="Genomic_DNA"/>
</dbReference>
<accession>A0A7R9BE16</accession>
<dbReference type="FunFam" id="3.40.1030.10:FF:000003">
    <property type="entry name" value="Pyrimidine-nucleoside phosphorylase"/>
    <property type="match status" value="1"/>
</dbReference>
<dbReference type="SUPFAM" id="SSF52418">
    <property type="entry name" value="Nucleoside phosphorylase/phosphoribosyltransferase catalytic domain"/>
    <property type="match status" value="1"/>
</dbReference>
<dbReference type="InterPro" id="IPR036320">
    <property type="entry name" value="Glycosyl_Trfase_fam3_N_dom_sf"/>
</dbReference>
<feature type="domain" description="Pyrimidine nucleoside phosphorylase C-terminal" evidence="6">
    <location>
        <begin position="358"/>
        <end position="431"/>
    </location>
</feature>
<comment type="catalytic activity">
    <reaction evidence="5">
        <text>thymidine + phosphate = 2-deoxy-alpha-D-ribose 1-phosphate + thymine</text>
        <dbReference type="Rhea" id="RHEA:16037"/>
        <dbReference type="ChEBI" id="CHEBI:17748"/>
        <dbReference type="ChEBI" id="CHEBI:17821"/>
        <dbReference type="ChEBI" id="CHEBI:43474"/>
        <dbReference type="ChEBI" id="CHEBI:57259"/>
        <dbReference type="EC" id="2.4.2.4"/>
    </reaction>
</comment>
<dbReference type="Proteomes" id="UP000678499">
    <property type="component" value="Unassembled WGS sequence"/>
</dbReference>
<dbReference type="PANTHER" id="PTHR10515:SF0">
    <property type="entry name" value="THYMIDINE PHOSPHORYLASE"/>
    <property type="match status" value="1"/>
</dbReference>
<dbReference type="GO" id="GO:0006213">
    <property type="term" value="P:pyrimidine nucleoside metabolic process"/>
    <property type="evidence" value="ECO:0007669"/>
    <property type="project" value="UniProtKB-UniRule"/>
</dbReference>
<reference evidence="7" key="1">
    <citation type="submission" date="2020-11" db="EMBL/GenBank/DDBJ databases">
        <authorList>
            <person name="Tran Van P."/>
        </authorList>
    </citation>
    <scope>NUCLEOTIDE SEQUENCE</scope>
</reference>
<dbReference type="GO" id="GO:0006206">
    <property type="term" value="P:pyrimidine nucleobase metabolic process"/>
    <property type="evidence" value="ECO:0007669"/>
    <property type="project" value="InterPro"/>
</dbReference>
<dbReference type="InterPro" id="IPR013102">
    <property type="entry name" value="PYNP_C"/>
</dbReference>
<evidence type="ECO:0000256" key="5">
    <source>
        <dbReference type="PIRNR" id="PIRNR000478"/>
    </source>
</evidence>
<dbReference type="InterPro" id="IPR000053">
    <property type="entry name" value="Thymidine/pyrmidine_PPase"/>
</dbReference>
<dbReference type="EC" id="2.4.2.4" evidence="5"/>
<dbReference type="InterPro" id="IPR036566">
    <property type="entry name" value="PYNP-like_C_sf"/>
</dbReference>
<comment type="pathway">
    <text evidence="5">Pyrimidine metabolism; dTMP biosynthesis via salvage pathway; dTMP from thymine: step 1/2.</text>
</comment>
<dbReference type="EMBL" id="OA882101">
    <property type="protein sequence ID" value="CAD7272788.1"/>
    <property type="molecule type" value="Genomic_DNA"/>
</dbReference>
<evidence type="ECO:0000256" key="4">
    <source>
        <dbReference type="ARBA" id="ARBA00022679"/>
    </source>
</evidence>
<dbReference type="Pfam" id="PF07831">
    <property type="entry name" value="PYNP_C"/>
    <property type="match status" value="1"/>
</dbReference>
<dbReference type="InterPro" id="IPR017459">
    <property type="entry name" value="Glycosyl_Trfase_fam3_N_dom"/>
</dbReference>
<evidence type="ECO:0000313" key="7">
    <source>
        <dbReference type="EMBL" id="CAD7272788.1"/>
    </source>
</evidence>
<dbReference type="PANTHER" id="PTHR10515">
    <property type="entry name" value="THYMIDINE PHOSPHORYLASE"/>
    <property type="match status" value="1"/>
</dbReference>
<dbReference type="Gene3D" id="1.20.970.10">
    <property type="entry name" value="Transferase, Pyrimidine Nucleoside Phosphorylase, Chain C"/>
    <property type="match status" value="1"/>
</dbReference>
<dbReference type="UniPathway" id="UPA00578">
    <property type="reaction ID" value="UER00638"/>
</dbReference>
<gene>
    <name evidence="7" type="ORF">NMOB1V02_LOCUS710</name>
</gene>
<dbReference type="OrthoDB" id="445007at2759"/>
<dbReference type="PIRSF" id="PIRSF000478">
    <property type="entry name" value="TP_PyNP"/>
    <property type="match status" value="1"/>
</dbReference>
<dbReference type="AlphaFoldDB" id="A0A7R9BE16"/>
<evidence type="ECO:0000256" key="3">
    <source>
        <dbReference type="ARBA" id="ARBA00022676"/>
    </source>
</evidence>
<dbReference type="Pfam" id="PF00591">
    <property type="entry name" value="Glycos_transf_3"/>
    <property type="match status" value="1"/>
</dbReference>
<dbReference type="InterPro" id="IPR035902">
    <property type="entry name" value="Nuc_phospho_transferase"/>
</dbReference>
<dbReference type="NCBIfam" id="TIGR02644">
    <property type="entry name" value="Y_phosphoryl"/>
    <property type="match status" value="1"/>
</dbReference>
<keyword evidence="8" id="KW-1185">Reference proteome</keyword>
<dbReference type="GO" id="GO:0004645">
    <property type="term" value="F:1,4-alpha-oligoglucan phosphorylase activity"/>
    <property type="evidence" value="ECO:0007669"/>
    <property type="project" value="InterPro"/>
</dbReference>
<keyword evidence="3 5" id="KW-0328">Glycosyltransferase</keyword>
<sequence>MMTIKSILRKKRDGEELNNEEIGSFIKSLIIGEVSDAQLGAMMMAIYINGLTEAETTHFTKYMINSGSTLSWPDEWIGRVVDKHSTGGVGDKISFSLIAVLTACSDVKIPMISGRSLGITGGTLDKLESIPGFKVGLTPSEILEGLRKNGCVLCGQTDDIVPADRLMYACRDETETVTNRNLINASIISKKAAEGLNALVLDVKFGAASTLGDVLEARVAAEDMVRAAHNVGIKARAFLTEMNDPIGRMVGNGLEIRETVEFLRWEDAGERTPDLLELVLTLGSHMLQMTNQVSSFSEGEQIIRQSLASKKALKAFENMLAFQGVPAEVAADLCEGKYDAVLPKATTTVVHHNGDHGYVARIDAAVIGHLVLELGGGRLKKTDKIDHAVGFELLKVVGDQVTLGDPWIVIHHNEPLSGSFVSRVQASLTTTKAISVRRNRVLEVVSQPGDEINPFH</sequence>
<evidence type="ECO:0000256" key="2">
    <source>
        <dbReference type="ARBA" id="ARBA00011738"/>
    </source>
</evidence>
<keyword evidence="4 5" id="KW-0808">Transferase</keyword>
<name>A0A7R9BE16_9CRUS</name>
<dbReference type="Pfam" id="PF02885">
    <property type="entry name" value="Glycos_trans_3N"/>
    <property type="match status" value="1"/>
</dbReference>
<dbReference type="InterPro" id="IPR000312">
    <property type="entry name" value="Glycosyl_Trfase_fam3"/>
</dbReference>
<dbReference type="Gene3D" id="3.40.1030.10">
    <property type="entry name" value="Nucleoside phosphorylase/phosphoribosyltransferase catalytic domain"/>
    <property type="match status" value="1"/>
</dbReference>
<proteinExistence type="inferred from homology"/>
<evidence type="ECO:0000259" key="6">
    <source>
        <dbReference type="SMART" id="SM00941"/>
    </source>
</evidence>